<sequence length="287" mass="32817">MQHSFVELYGGVEILLNNRRKEECDIELPLYCKFFGRLDSQGIQADDASHVGLVHEEQEVVEMLRMQIDMLEQFMGVDCAGDVRRVRVCRAGWSGSGENNSAEICIDYVGSQPLELRQKLDEGLAHETMDKSMDTGIIHLRCAGANPTPEVIERLVHTRAFLNISGTTVVEEPERRSFLVPPGTYSLDPCRIIDGWIGQLSRKDVLFRFQRSFTILLRHDSEASSTGITEILNIPWPSLLGLERLHDLEEIGYFVLLELADSTGYTPMEQIWMPNSWYWVRNLLHHR</sequence>
<reference evidence="2" key="1">
    <citation type="submission" date="2023-03" db="EMBL/GenBank/DDBJ databases">
        <title>Massive genome expansion in bonnet fungi (Mycena s.s.) driven by repeated elements and novel gene families across ecological guilds.</title>
        <authorList>
            <consortium name="Lawrence Berkeley National Laboratory"/>
            <person name="Harder C.B."/>
            <person name="Miyauchi S."/>
            <person name="Viragh M."/>
            <person name="Kuo A."/>
            <person name="Thoen E."/>
            <person name="Andreopoulos B."/>
            <person name="Lu D."/>
            <person name="Skrede I."/>
            <person name="Drula E."/>
            <person name="Henrissat B."/>
            <person name="Morin E."/>
            <person name="Kohler A."/>
            <person name="Barry K."/>
            <person name="LaButti K."/>
            <person name="Morin E."/>
            <person name="Salamov A."/>
            <person name="Lipzen A."/>
            <person name="Mereny Z."/>
            <person name="Hegedus B."/>
            <person name="Baldrian P."/>
            <person name="Stursova M."/>
            <person name="Weitz H."/>
            <person name="Taylor A."/>
            <person name="Grigoriev I.V."/>
            <person name="Nagy L.G."/>
            <person name="Martin F."/>
            <person name="Kauserud H."/>
        </authorList>
    </citation>
    <scope>NUCLEOTIDE SEQUENCE</scope>
    <source>
        <strain evidence="2">CBHHK188m</strain>
    </source>
</reference>
<organism evidence="2 3">
    <name type="scientific">Mycena maculata</name>
    <dbReference type="NCBI Taxonomy" id="230809"/>
    <lineage>
        <taxon>Eukaryota</taxon>
        <taxon>Fungi</taxon>
        <taxon>Dikarya</taxon>
        <taxon>Basidiomycota</taxon>
        <taxon>Agaricomycotina</taxon>
        <taxon>Agaricomycetes</taxon>
        <taxon>Agaricomycetidae</taxon>
        <taxon>Agaricales</taxon>
        <taxon>Marasmiineae</taxon>
        <taxon>Mycenaceae</taxon>
        <taxon>Mycena</taxon>
    </lineage>
</organism>
<accession>A0AAD7HSA0</accession>
<dbReference type="EMBL" id="JARJLG010000215">
    <property type="protein sequence ID" value="KAJ7727023.1"/>
    <property type="molecule type" value="Genomic_DNA"/>
</dbReference>
<keyword evidence="3" id="KW-1185">Reference proteome</keyword>
<evidence type="ECO:0000313" key="2">
    <source>
        <dbReference type="EMBL" id="KAJ7727119.1"/>
    </source>
</evidence>
<proteinExistence type="predicted"/>
<gene>
    <name evidence="2" type="ORF">DFH07DRAFT_782549</name>
    <name evidence="1" type="ORF">DFH07DRAFT_782594</name>
</gene>
<dbReference type="EMBL" id="JARJLG010000214">
    <property type="protein sequence ID" value="KAJ7727119.1"/>
    <property type="molecule type" value="Genomic_DNA"/>
</dbReference>
<name>A0AAD7HSA0_9AGAR</name>
<protein>
    <submittedName>
        <fullName evidence="2">Uncharacterized protein</fullName>
    </submittedName>
</protein>
<dbReference type="AlphaFoldDB" id="A0AAD7HSA0"/>
<comment type="caution">
    <text evidence="2">The sequence shown here is derived from an EMBL/GenBank/DDBJ whole genome shotgun (WGS) entry which is preliminary data.</text>
</comment>
<dbReference type="Proteomes" id="UP001215280">
    <property type="component" value="Unassembled WGS sequence"/>
</dbReference>
<evidence type="ECO:0000313" key="3">
    <source>
        <dbReference type="Proteomes" id="UP001215280"/>
    </source>
</evidence>
<evidence type="ECO:0000313" key="1">
    <source>
        <dbReference type="EMBL" id="KAJ7727023.1"/>
    </source>
</evidence>